<dbReference type="EMBL" id="ML213624">
    <property type="protein sequence ID" value="TFK35132.1"/>
    <property type="molecule type" value="Genomic_DNA"/>
</dbReference>
<name>A0A5C3LQW3_9AGAR</name>
<evidence type="ECO:0000313" key="1">
    <source>
        <dbReference type="EMBL" id="TFK35132.1"/>
    </source>
</evidence>
<reference evidence="1 2" key="1">
    <citation type="journal article" date="2019" name="Nat. Ecol. Evol.">
        <title>Megaphylogeny resolves global patterns of mushroom evolution.</title>
        <authorList>
            <person name="Varga T."/>
            <person name="Krizsan K."/>
            <person name="Foldi C."/>
            <person name="Dima B."/>
            <person name="Sanchez-Garcia M."/>
            <person name="Sanchez-Ramirez S."/>
            <person name="Szollosi G.J."/>
            <person name="Szarkandi J.G."/>
            <person name="Papp V."/>
            <person name="Albert L."/>
            <person name="Andreopoulos W."/>
            <person name="Angelini C."/>
            <person name="Antonin V."/>
            <person name="Barry K.W."/>
            <person name="Bougher N.L."/>
            <person name="Buchanan P."/>
            <person name="Buyck B."/>
            <person name="Bense V."/>
            <person name="Catcheside P."/>
            <person name="Chovatia M."/>
            <person name="Cooper J."/>
            <person name="Damon W."/>
            <person name="Desjardin D."/>
            <person name="Finy P."/>
            <person name="Geml J."/>
            <person name="Haridas S."/>
            <person name="Hughes K."/>
            <person name="Justo A."/>
            <person name="Karasinski D."/>
            <person name="Kautmanova I."/>
            <person name="Kiss B."/>
            <person name="Kocsube S."/>
            <person name="Kotiranta H."/>
            <person name="LaButti K.M."/>
            <person name="Lechner B.E."/>
            <person name="Liimatainen K."/>
            <person name="Lipzen A."/>
            <person name="Lukacs Z."/>
            <person name="Mihaltcheva S."/>
            <person name="Morgado L.N."/>
            <person name="Niskanen T."/>
            <person name="Noordeloos M.E."/>
            <person name="Ohm R.A."/>
            <person name="Ortiz-Santana B."/>
            <person name="Ovrebo C."/>
            <person name="Racz N."/>
            <person name="Riley R."/>
            <person name="Savchenko A."/>
            <person name="Shiryaev A."/>
            <person name="Soop K."/>
            <person name="Spirin V."/>
            <person name="Szebenyi C."/>
            <person name="Tomsovsky M."/>
            <person name="Tulloss R.E."/>
            <person name="Uehling J."/>
            <person name="Grigoriev I.V."/>
            <person name="Vagvolgyi C."/>
            <person name="Papp T."/>
            <person name="Martin F.M."/>
            <person name="Miettinen O."/>
            <person name="Hibbett D.S."/>
            <person name="Nagy L.G."/>
        </authorList>
    </citation>
    <scope>NUCLEOTIDE SEQUENCE [LARGE SCALE GENOMIC DNA]</scope>
    <source>
        <strain evidence="1 2">CBS 166.37</strain>
    </source>
</reference>
<gene>
    <name evidence="1" type="ORF">BDQ12DRAFT_688552</name>
</gene>
<dbReference type="Proteomes" id="UP000308652">
    <property type="component" value="Unassembled WGS sequence"/>
</dbReference>
<dbReference type="AlphaFoldDB" id="A0A5C3LQW3"/>
<evidence type="ECO:0000313" key="2">
    <source>
        <dbReference type="Proteomes" id="UP000308652"/>
    </source>
</evidence>
<accession>A0A5C3LQW3</accession>
<sequence length="75" mass="8151">MEVLSLSASCGVLILGSSIPCVTIKIEQGQPHQWPPLPIVCKIPSGNNKLRVFIIANLNIIRPQIACSPSRYRGL</sequence>
<organism evidence="1 2">
    <name type="scientific">Crucibulum laeve</name>
    <dbReference type="NCBI Taxonomy" id="68775"/>
    <lineage>
        <taxon>Eukaryota</taxon>
        <taxon>Fungi</taxon>
        <taxon>Dikarya</taxon>
        <taxon>Basidiomycota</taxon>
        <taxon>Agaricomycotina</taxon>
        <taxon>Agaricomycetes</taxon>
        <taxon>Agaricomycetidae</taxon>
        <taxon>Agaricales</taxon>
        <taxon>Agaricineae</taxon>
        <taxon>Nidulariaceae</taxon>
        <taxon>Crucibulum</taxon>
    </lineage>
</organism>
<protein>
    <submittedName>
        <fullName evidence="1">Uncharacterized protein</fullName>
    </submittedName>
</protein>
<keyword evidence="2" id="KW-1185">Reference proteome</keyword>
<proteinExistence type="predicted"/>